<proteinExistence type="predicted"/>
<sequence length="611" mass="68371">MENQKLYLRKRENPFFDGIGRSNSGFTDQGAMFDFQGSVSNRSSVDVSESKLSFGDLSDELSEKPTKNLASKIHESGRKSGMISAPSFSSFNIPSMSQMDLDDENNVLRESILRPNKTDKESFGIPTAVKPKVQRTYSMNKIKSDISRIPLPPSAASFYSGNVPPRVEIVESCESIGRLNQYLKDQRDFISVGVPGRFLHVVMGQETTDVGSVASTILYAFYLSETLKSSQLCTVPIINMKRGDLNTHAELTWLLELCHIDLSSLIFIDEIDLSYYYLYGSLKLVLLNNHKVPTKNESLKHAVVESFNCVKEDSTSVWVETVTSGQDCSCCTLVAEKFSLASPELLAGQGFSRLLLAGILIDTGNLKSSWCTSKDKYMATLLINGAVKYKMYDISELKIGDILRKDFKKWTTKNRGVEVSEQYDFWWGCLACRAQHPIIPWSSQCQLQSAVQDNYRAFLVTLNLPAQGIRKPENPASRLMLPLIGMSSIGISVGQLLSHTDSAAQDIILFQRELNDIVTGQSEKLRLLMIVSGYYDAQKNFKREILVSAESSELMRNLLHFLNANASQLSLKDLHKPGLRGELKAFEIDKKITSRKTIERLLEEFGGSSRQ</sequence>
<gene>
    <name evidence="1" type="ORF">C5167_037302</name>
</gene>
<dbReference type="PANTHER" id="PTHR12112">
    <property type="entry name" value="BNIP - RELATED"/>
    <property type="match status" value="1"/>
</dbReference>
<dbReference type="PANTHER" id="PTHR12112:SF52">
    <property type="entry name" value="DHHA2 DOMAIN-CONTAINING PROTEIN"/>
    <property type="match status" value="1"/>
</dbReference>
<dbReference type="InterPro" id="IPR038222">
    <property type="entry name" value="DHHA2_dom_sf"/>
</dbReference>
<evidence type="ECO:0000313" key="2">
    <source>
        <dbReference type="Proteomes" id="UP000316621"/>
    </source>
</evidence>
<dbReference type="OMA" id="KPMEPAF"/>
<dbReference type="Gene3D" id="3.90.1640.10">
    <property type="entry name" value="inorganic pyrophosphatase (n-terminal core)"/>
    <property type="match status" value="1"/>
</dbReference>
<dbReference type="AlphaFoldDB" id="A0A4Y7IA21"/>
<dbReference type="Gene3D" id="3.10.310.20">
    <property type="entry name" value="DHHA2 domain"/>
    <property type="match status" value="1"/>
</dbReference>
<dbReference type="Gramene" id="RZC44348">
    <property type="protein sequence ID" value="RZC44348"/>
    <property type="gene ID" value="C5167_037302"/>
</dbReference>
<dbReference type="STRING" id="3469.A0A4Y7IA21"/>
<protein>
    <submittedName>
        <fullName evidence="1">Uncharacterized protein</fullName>
    </submittedName>
</protein>
<dbReference type="Proteomes" id="UP000316621">
    <property type="component" value="Chromosome 1"/>
</dbReference>
<dbReference type="SUPFAM" id="SSF64182">
    <property type="entry name" value="DHH phosphoesterases"/>
    <property type="match status" value="1"/>
</dbReference>
<dbReference type="InterPro" id="IPR038763">
    <property type="entry name" value="DHH_sf"/>
</dbReference>
<organism evidence="1 2">
    <name type="scientific">Papaver somniferum</name>
    <name type="common">Opium poppy</name>
    <dbReference type="NCBI Taxonomy" id="3469"/>
    <lineage>
        <taxon>Eukaryota</taxon>
        <taxon>Viridiplantae</taxon>
        <taxon>Streptophyta</taxon>
        <taxon>Embryophyta</taxon>
        <taxon>Tracheophyta</taxon>
        <taxon>Spermatophyta</taxon>
        <taxon>Magnoliopsida</taxon>
        <taxon>Ranunculales</taxon>
        <taxon>Papaveraceae</taxon>
        <taxon>Papaveroideae</taxon>
        <taxon>Papaver</taxon>
    </lineage>
</organism>
<dbReference type="GO" id="GO:0005737">
    <property type="term" value="C:cytoplasm"/>
    <property type="evidence" value="ECO:0007669"/>
    <property type="project" value="TreeGrafter"/>
</dbReference>
<keyword evidence="2" id="KW-1185">Reference proteome</keyword>
<evidence type="ECO:0000313" key="1">
    <source>
        <dbReference type="EMBL" id="RZC44348.1"/>
    </source>
</evidence>
<dbReference type="EMBL" id="CM010715">
    <property type="protein sequence ID" value="RZC44348.1"/>
    <property type="molecule type" value="Genomic_DNA"/>
</dbReference>
<reference evidence="1 2" key="1">
    <citation type="journal article" date="2018" name="Science">
        <title>The opium poppy genome and morphinan production.</title>
        <authorList>
            <person name="Guo L."/>
            <person name="Winzer T."/>
            <person name="Yang X."/>
            <person name="Li Y."/>
            <person name="Ning Z."/>
            <person name="He Z."/>
            <person name="Teodor R."/>
            <person name="Lu Y."/>
            <person name="Bowser T.A."/>
            <person name="Graham I.A."/>
            <person name="Ye K."/>
        </authorList>
    </citation>
    <scope>NUCLEOTIDE SEQUENCE [LARGE SCALE GENOMIC DNA]</scope>
    <source>
        <strain evidence="2">cv. HN1</strain>
        <tissue evidence="1">Leaves</tissue>
    </source>
</reference>
<name>A0A4Y7IA21_PAPSO</name>
<accession>A0A4Y7IA21</accession>
<dbReference type="GO" id="GO:0004309">
    <property type="term" value="F:exopolyphosphatase activity"/>
    <property type="evidence" value="ECO:0007669"/>
    <property type="project" value="TreeGrafter"/>
</dbReference>